<dbReference type="EMBL" id="CP002583">
    <property type="protein sequence ID" value="ADZ91633.1"/>
    <property type="molecule type" value="Genomic_DNA"/>
</dbReference>
<dbReference type="CDD" id="cd14731">
    <property type="entry name" value="LodA_like_1"/>
    <property type="match status" value="1"/>
</dbReference>
<sequence>METTSSKPNTKDIDTHIVRAAIHPGIGVARVGNAKDDFFIGPEVSTPASAPQNFYRTPEGELKRQAARFRIFGYNKNGDVVKEITPDDATINWTVEVANAKANWFHFITAMDIPETKDLVVKPRNPTVKGSDREQLVIAPAPVTISGQSTKGNDYQFNGTFNSDVKNATDVNVYLGELQTDEQGRLLFLGGHGLSDSPSGKPPYDPENGDSFNNAADWYDDMSDGPVDASVIIDGKDIPVEGAWVVCTPPNYAPDIVSWRTMYDLMVDVYVDNGWMPVPETTSFTNDVLPQLKRLSNLQWVNKGFAAMFGSGAQMNFDDDTLIAKLSKKPSLINPDIDSFGELRNLLLNSFRPNQVEFNDPRLWPWLYGDDFGGNLFQSSPNTMLALPALQQLHLQRWAKGQFIDDWDPKATQATSIDDLELEQQPHELDKAAMHFCLADAFHPGCEMTWPMRHPGMYSAPFRIRRSHQKEKADKWGDSLNQQQALSLTGPLHAQPPGGLTRWMGLPWQGDTAYCRAGYDIEYDQFQPSFWPARVPNTILSEKDYELVMDKNIDRDARYAVFSRRVSWNRFIDKPLDNGDKPSIAQVMDRMIADFSAQGIIEARPGFKDDPDFPDVIYVENNGYSESDAKTLLQAAATLTKGSRAHKLDEAGWASEEQLQDAVKLRQRKPTKR</sequence>
<evidence type="ECO:0000259" key="1">
    <source>
        <dbReference type="Pfam" id="PF17990"/>
    </source>
</evidence>
<feature type="domain" description="L-Lysine epsilon oxidase N-terminal" evidence="1">
    <location>
        <begin position="23"/>
        <end position="247"/>
    </location>
</feature>
<dbReference type="GO" id="GO:0004812">
    <property type="term" value="F:aminoacyl-tRNA ligase activity"/>
    <property type="evidence" value="ECO:0007669"/>
    <property type="project" value="UniProtKB-KW"/>
</dbReference>
<dbReference type="Pfam" id="PF17990">
    <property type="entry name" value="LodA_N"/>
    <property type="match status" value="1"/>
</dbReference>
<dbReference type="RefSeq" id="WP_013661537.1">
    <property type="nucleotide sequence ID" value="NC_015276.1"/>
</dbReference>
<keyword evidence="3" id="KW-0030">Aminoacyl-tRNA synthetase</keyword>
<keyword evidence="3" id="KW-0436">Ligase</keyword>
<proteinExistence type="predicted"/>
<evidence type="ECO:0000259" key="2">
    <source>
        <dbReference type="Pfam" id="PF18417"/>
    </source>
</evidence>
<organism evidence="3 4">
    <name type="scientific">Marinomonas mediterranea (strain ATCC 700492 / JCM 21426 / NBRC 103028 / MMB-1)</name>
    <dbReference type="NCBI Taxonomy" id="717774"/>
    <lineage>
        <taxon>Bacteria</taxon>
        <taxon>Pseudomonadati</taxon>
        <taxon>Pseudomonadota</taxon>
        <taxon>Gammaproteobacteria</taxon>
        <taxon>Oceanospirillales</taxon>
        <taxon>Oceanospirillaceae</taxon>
        <taxon>Marinomonas</taxon>
    </lineage>
</organism>
<evidence type="ECO:0000313" key="4">
    <source>
        <dbReference type="Proteomes" id="UP000001062"/>
    </source>
</evidence>
<dbReference type="InterPro" id="IPR041173">
    <property type="entry name" value="LodA_C"/>
</dbReference>
<dbReference type="InterPro" id="IPR041168">
    <property type="entry name" value="LodA_N"/>
</dbReference>
<evidence type="ECO:0000313" key="3">
    <source>
        <dbReference type="EMBL" id="ADZ91633.1"/>
    </source>
</evidence>
<dbReference type="InterPro" id="IPR033798">
    <property type="entry name" value="LodA-like"/>
</dbReference>
<accession>F2JUX9</accession>
<feature type="domain" description="L-lysine epsilon oxidase C-terminal" evidence="2">
    <location>
        <begin position="378"/>
        <end position="531"/>
    </location>
</feature>
<dbReference type="eggNOG" id="ENOG502Z8IE">
    <property type="taxonomic scope" value="Bacteria"/>
</dbReference>
<dbReference type="OrthoDB" id="336698at2"/>
<dbReference type="HOGENOM" id="CLU_012035_1_0_6"/>
<keyword evidence="4" id="KW-1185">Reference proteome</keyword>
<dbReference type="STRING" id="717774.Marme_2396"/>
<dbReference type="Proteomes" id="UP000001062">
    <property type="component" value="Chromosome"/>
</dbReference>
<protein>
    <submittedName>
        <fullName evidence="3">Valyl-tRNA synthetase</fullName>
    </submittedName>
</protein>
<gene>
    <name evidence="3" type="ordered locus">Marme_2396</name>
</gene>
<dbReference type="KEGG" id="mme:Marme_2396"/>
<dbReference type="PATRIC" id="fig|717774.3.peg.2477"/>
<dbReference type="Pfam" id="PF18417">
    <property type="entry name" value="LodA_C"/>
    <property type="match status" value="1"/>
</dbReference>
<name>F2JUX9_MARM1</name>
<dbReference type="AlphaFoldDB" id="F2JUX9"/>
<reference evidence="3 4" key="1">
    <citation type="journal article" date="2012" name="Stand. Genomic Sci.">
        <title>Complete genome sequence of the melanogenic marine bacterium Marinomonas mediterranea type strain (MMB-1(T)).</title>
        <authorList>
            <person name="Lucas-Elio P."/>
            <person name="Goodwin L."/>
            <person name="Woyke T."/>
            <person name="Pitluck S."/>
            <person name="Nolan M."/>
            <person name="Kyrpides N.C."/>
            <person name="Detter J.C."/>
            <person name="Copeland A."/>
            <person name="Teshima H."/>
            <person name="Bruce D."/>
            <person name="Detter C."/>
            <person name="Tapia R."/>
            <person name="Han S."/>
            <person name="Land M.L."/>
            <person name="Ivanova N."/>
            <person name="Mikhailova N."/>
            <person name="Johnston A.W."/>
            <person name="Sanchez-Amat A."/>
        </authorList>
    </citation>
    <scope>NUCLEOTIDE SEQUENCE [LARGE SCALE GENOMIC DNA]</scope>
    <source>
        <strain evidence="4">ATCC 700492 / JCM 21426 / NBRC 103028 / MMB-1</strain>
    </source>
</reference>